<keyword evidence="3" id="KW-1185">Reference proteome</keyword>
<dbReference type="RefSeq" id="XP_030987535.1">
    <property type="nucleotide sequence ID" value="XM_031121842.1"/>
</dbReference>
<dbReference type="InterPro" id="IPR021460">
    <property type="entry name" value="DUF3112"/>
</dbReference>
<feature type="transmembrane region" description="Helical" evidence="2">
    <location>
        <begin position="188"/>
        <end position="212"/>
    </location>
</feature>
<sequence length="430" mass="46773">MSDSPPSGGPGGPGGPGSGGPQQPSSPPYLPSYAILGGNPTVPVDVPISTVFMAIFIAAAAVHMGVFRANIKRDHKFVFSALLFVFCLARVFALITRILWAVYPNNLNVAVASNVLVAAGVVLLFLVNLIFTQRIVRSYHPSFGWHKITNGAFIATFSLVIALLIMLITATVHSFFTLDSEVRANDRIVQLVGATLLALLAFLPFPIVVLAIMWPYRESGPEKFGYGSLRAQVFLVLTTSLLLTVGAGFRTGVAFDPRPLREPTWFLSKPCFYVFNFGIEVIVVIIYAAARVDRRFWVGDGSKAPGDYIASRRASMLPVYREQNRRESMLPGMMQPPPGIASGRASRARSTFADHIPELEGIGSGSDAPFTSASDGPSVRSREIEWEKRAQTEMEKRISDGDLQASGRRSTGDTGDDLPERTPEKVPRDE</sequence>
<feature type="region of interest" description="Disordered" evidence="1">
    <location>
        <begin position="1"/>
        <end position="26"/>
    </location>
</feature>
<evidence type="ECO:0000313" key="4">
    <source>
        <dbReference type="RefSeq" id="XP_030987535.1"/>
    </source>
</evidence>
<keyword evidence="2" id="KW-0472">Membrane</keyword>
<feature type="compositionally biased region" description="Gly residues" evidence="1">
    <location>
        <begin position="9"/>
        <end position="20"/>
    </location>
</feature>
<organism evidence="3 4">
    <name type="scientific">Pyricularia grisea</name>
    <name type="common">Crabgrass-specific blast fungus</name>
    <name type="synonym">Magnaporthe grisea</name>
    <dbReference type="NCBI Taxonomy" id="148305"/>
    <lineage>
        <taxon>Eukaryota</taxon>
        <taxon>Fungi</taxon>
        <taxon>Dikarya</taxon>
        <taxon>Ascomycota</taxon>
        <taxon>Pezizomycotina</taxon>
        <taxon>Sordariomycetes</taxon>
        <taxon>Sordariomycetidae</taxon>
        <taxon>Magnaporthales</taxon>
        <taxon>Pyriculariaceae</taxon>
        <taxon>Pyricularia</taxon>
    </lineage>
</organism>
<dbReference type="PANTHER" id="PTHR35184">
    <property type="entry name" value="YALI0C10208P"/>
    <property type="match status" value="1"/>
</dbReference>
<evidence type="ECO:0000256" key="2">
    <source>
        <dbReference type="SAM" id="Phobius"/>
    </source>
</evidence>
<dbReference type="OrthoDB" id="3357002at2759"/>
<protein>
    <submittedName>
        <fullName evidence="4">Uncharacterized protein</fullName>
    </submittedName>
</protein>
<dbReference type="Pfam" id="PF11309">
    <property type="entry name" value="DUF3112"/>
    <property type="match status" value="1"/>
</dbReference>
<evidence type="ECO:0000313" key="3">
    <source>
        <dbReference type="Proteomes" id="UP000515153"/>
    </source>
</evidence>
<gene>
    <name evidence="4" type="ORF">PgNI_01770</name>
</gene>
<reference evidence="4" key="2">
    <citation type="submission" date="2019-10" db="EMBL/GenBank/DDBJ databases">
        <authorList>
            <consortium name="NCBI Genome Project"/>
        </authorList>
    </citation>
    <scope>NUCLEOTIDE SEQUENCE</scope>
    <source>
        <strain evidence="4">NI907</strain>
    </source>
</reference>
<dbReference type="GeneID" id="41956754"/>
<reference evidence="4" key="3">
    <citation type="submission" date="2025-08" db="UniProtKB">
        <authorList>
            <consortium name="RefSeq"/>
        </authorList>
    </citation>
    <scope>IDENTIFICATION</scope>
    <source>
        <strain evidence="4">NI907</strain>
    </source>
</reference>
<evidence type="ECO:0000256" key="1">
    <source>
        <dbReference type="SAM" id="MobiDB-lite"/>
    </source>
</evidence>
<keyword evidence="2" id="KW-1133">Transmembrane helix</keyword>
<feature type="compositionally biased region" description="Basic and acidic residues" evidence="1">
    <location>
        <begin position="418"/>
        <end position="430"/>
    </location>
</feature>
<feature type="transmembrane region" description="Helical" evidence="2">
    <location>
        <begin position="46"/>
        <end position="66"/>
    </location>
</feature>
<reference evidence="4" key="1">
    <citation type="journal article" date="2019" name="Mol. Biol. Evol.">
        <title>Blast fungal genomes show frequent chromosomal changes, gene gains and losses, and effector gene turnover.</title>
        <authorList>
            <person name="Gomez Luciano L.B."/>
            <person name="Jason Tsai I."/>
            <person name="Chuma I."/>
            <person name="Tosa Y."/>
            <person name="Chen Y.H."/>
            <person name="Li J.Y."/>
            <person name="Li M.Y."/>
            <person name="Jade Lu M.Y."/>
            <person name="Nakayashiki H."/>
            <person name="Li W.H."/>
        </authorList>
    </citation>
    <scope>NUCLEOTIDE SEQUENCE</scope>
    <source>
        <strain evidence="4">NI907</strain>
    </source>
</reference>
<dbReference type="PANTHER" id="PTHR35184:SF1">
    <property type="entry name" value="INTEGRAL MEMBRANE PROTEIN"/>
    <property type="match status" value="1"/>
</dbReference>
<feature type="region of interest" description="Disordered" evidence="1">
    <location>
        <begin position="329"/>
        <end position="348"/>
    </location>
</feature>
<feature type="transmembrane region" description="Helical" evidence="2">
    <location>
        <begin position="78"/>
        <end position="103"/>
    </location>
</feature>
<dbReference type="Proteomes" id="UP000515153">
    <property type="component" value="Unplaced"/>
</dbReference>
<dbReference type="KEGG" id="pgri:PgNI_01770"/>
<name>A0A6P8BJZ9_PYRGI</name>
<proteinExistence type="predicted"/>
<accession>A0A6P8BJZ9</accession>
<dbReference type="AlphaFoldDB" id="A0A6P8BJZ9"/>
<feature type="compositionally biased region" description="Basic and acidic residues" evidence="1">
    <location>
        <begin position="380"/>
        <end position="400"/>
    </location>
</feature>
<keyword evidence="2" id="KW-0812">Transmembrane</keyword>
<feature type="transmembrane region" description="Helical" evidence="2">
    <location>
        <begin position="272"/>
        <end position="290"/>
    </location>
</feature>
<feature type="transmembrane region" description="Helical" evidence="2">
    <location>
        <begin position="152"/>
        <end position="176"/>
    </location>
</feature>
<feature type="transmembrane region" description="Helical" evidence="2">
    <location>
        <begin position="233"/>
        <end position="252"/>
    </location>
</feature>
<feature type="transmembrane region" description="Helical" evidence="2">
    <location>
        <begin position="109"/>
        <end position="131"/>
    </location>
</feature>
<feature type="region of interest" description="Disordered" evidence="1">
    <location>
        <begin position="358"/>
        <end position="430"/>
    </location>
</feature>